<dbReference type="RefSeq" id="WP_060670243.1">
    <property type="nucleotide sequence ID" value="NZ_LIXZ01000001.1"/>
</dbReference>
<dbReference type="AlphaFoldDB" id="A0A0P6WIV6"/>
<sequence length="62" mass="7215">MLAKMKYGILLLLIVISFFINILGLMHLIPVYITSPILFLSLLLFFHSLGNRNRFRGFKSMK</sequence>
<keyword evidence="1" id="KW-0472">Membrane</keyword>
<accession>A0A0P6WIV6</accession>
<keyword evidence="1" id="KW-1133">Transmembrane helix</keyword>
<dbReference type="PATRIC" id="fig|218284.4.peg.404"/>
<evidence type="ECO:0000313" key="3">
    <source>
        <dbReference type="Proteomes" id="UP000050398"/>
    </source>
</evidence>
<comment type="caution">
    <text evidence="2">The sequence shown here is derived from an EMBL/GenBank/DDBJ whole genome shotgun (WGS) entry which is preliminary data.</text>
</comment>
<evidence type="ECO:0000256" key="1">
    <source>
        <dbReference type="SAM" id="Phobius"/>
    </source>
</evidence>
<feature type="transmembrane region" description="Helical" evidence="1">
    <location>
        <begin position="7"/>
        <end position="26"/>
    </location>
</feature>
<feature type="transmembrane region" description="Helical" evidence="1">
    <location>
        <begin position="32"/>
        <end position="50"/>
    </location>
</feature>
<dbReference type="Proteomes" id="UP000050398">
    <property type="component" value="Unassembled WGS sequence"/>
</dbReference>
<evidence type="ECO:0000313" key="2">
    <source>
        <dbReference type="EMBL" id="KPL61409.1"/>
    </source>
</evidence>
<reference evidence="2 3" key="1">
    <citation type="submission" date="2015-08" db="EMBL/GenBank/DDBJ databases">
        <title>Draft Genome Sequence of Bacillus vietnamensis UCD-SED5.</title>
        <authorList>
            <person name="Lee R.D."/>
            <person name="Jospin G."/>
            <person name="Lang J.M."/>
            <person name="Coil D.A."/>
            <person name="Eisen J.A."/>
        </authorList>
    </citation>
    <scope>NUCLEOTIDE SEQUENCE [LARGE SCALE GENOMIC DNA]</scope>
    <source>
        <strain evidence="2 3">UCD-SED5</strain>
    </source>
</reference>
<organism evidence="2 3">
    <name type="scientific">Rossellomorea vietnamensis</name>
    <dbReference type="NCBI Taxonomy" id="218284"/>
    <lineage>
        <taxon>Bacteria</taxon>
        <taxon>Bacillati</taxon>
        <taxon>Bacillota</taxon>
        <taxon>Bacilli</taxon>
        <taxon>Bacillales</taxon>
        <taxon>Bacillaceae</taxon>
        <taxon>Rossellomorea</taxon>
    </lineage>
</organism>
<name>A0A0P6WIV6_9BACI</name>
<proteinExistence type="predicted"/>
<keyword evidence="1" id="KW-0812">Transmembrane</keyword>
<dbReference type="EMBL" id="LIXZ01000001">
    <property type="protein sequence ID" value="KPL61409.1"/>
    <property type="molecule type" value="Genomic_DNA"/>
</dbReference>
<protein>
    <submittedName>
        <fullName evidence="2">Uncharacterized protein</fullName>
    </submittedName>
</protein>
<gene>
    <name evidence="2" type="ORF">AM506_01920</name>
</gene>